<feature type="domain" description="Ketosynthase family 3 (KS3)" evidence="11">
    <location>
        <begin position="14"/>
        <end position="422"/>
    </location>
</feature>
<dbReference type="InterPro" id="IPR009081">
    <property type="entry name" value="PP-bd_ACP"/>
</dbReference>
<dbReference type="GO" id="GO:0008270">
    <property type="term" value="F:zinc ion binding"/>
    <property type="evidence" value="ECO:0007669"/>
    <property type="project" value="InterPro"/>
</dbReference>
<dbReference type="PANTHER" id="PTHR43775:SF51">
    <property type="entry name" value="INACTIVE PHENOLPHTHIOCEROL SYNTHESIS POLYKETIDE SYNTHASE TYPE I PKS1-RELATED"/>
    <property type="match status" value="1"/>
</dbReference>
<dbReference type="InterPro" id="IPR049900">
    <property type="entry name" value="PKS_mFAS_DH"/>
</dbReference>
<dbReference type="InterPro" id="IPR036291">
    <property type="entry name" value="NAD(P)-bd_dom_sf"/>
</dbReference>
<dbReference type="InterPro" id="IPR049552">
    <property type="entry name" value="PKS_DH_N"/>
</dbReference>
<dbReference type="Pfam" id="PF02801">
    <property type="entry name" value="Ketoacyl-synt_C"/>
    <property type="match status" value="2"/>
</dbReference>
<dbReference type="GO" id="GO:0005886">
    <property type="term" value="C:plasma membrane"/>
    <property type="evidence" value="ECO:0007669"/>
    <property type="project" value="TreeGrafter"/>
</dbReference>
<dbReference type="Pfam" id="PF21089">
    <property type="entry name" value="PKS_DH_N"/>
    <property type="match status" value="1"/>
</dbReference>
<dbReference type="FunFam" id="3.40.47.10:FF:000019">
    <property type="entry name" value="Polyketide synthase type I"/>
    <property type="match status" value="1"/>
</dbReference>
<evidence type="ECO:0000256" key="4">
    <source>
        <dbReference type="ARBA" id="ARBA00022679"/>
    </source>
</evidence>
<dbReference type="SUPFAM" id="SSF51735">
    <property type="entry name" value="NAD(P)-binding Rossmann-fold domains"/>
    <property type="match status" value="3"/>
</dbReference>
<evidence type="ECO:0000259" key="11">
    <source>
        <dbReference type="PROSITE" id="PS52004"/>
    </source>
</evidence>
<evidence type="ECO:0000256" key="8">
    <source>
        <dbReference type="PROSITE-ProRule" id="PRU01363"/>
    </source>
</evidence>
<dbReference type="InterPro" id="IPR011032">
    <property type="entry name" value="GroES-like_sf"/>
</dbReference>
<evidence type="ECO:0000256" key="6">
    <source>
        <dbReference type="ARBA" id="ARBA00023268"/>
    </source>
</evidence>
<feature type="domain" description="PKS/mFAS DH" evidence="12">
    <location>
        <begin position="1940"/>
        <end position="2222"/>
    </location>
</feature>
<dbReference type="SMART" id="SM00823">
    <property type="entry name" value="PKS_PP"/>
    <property type="match status" value="2"/>
</dbReference>
<dbReference type="InterPro" id="IPR020843">
    <property type="entry name" value="ER"/>
</dbReference>
<feature type="compositionally biased region" description="Low complexity" evidence="9">
    <location>
        <begin position="2291"/>
        <end position="2300"/>
    </location>
</feature>
<evidence type="ECO:0000256" key="9">
    <source>
        <dbReference type="SAM" id="MobiDB-lite"/>
    </source>
</evidence>
<dbReference type="GO" id="GO:0004315">
    <property type="term" value="F:3-oxoacyl-[acyl-carrier-protein] synthase activity"/>
    <property type="evidence" value="ECO:0007669"/>
    <property type="project" value="InterPro"/>
</dbReference>
<dbReference type="InterPro" id="IPR032821">
    <property type="entry name" value="PKS_assoc"/>
</dbReference>
<feature type="domain" description="Carrier" evidence="10">
    <location>
        <begin position="3053"/>
        <end position="3127"/>
    </location>
</feature>
<dbReference type="InterPro" id="IPR014030">
    <property type="entry name" value="Ketoacyl_synth_N"/>
</dbReference>
<dbReference type="Pfam" id="PF13602">
    <property type="entry name" value="ADH_zinc_N_2"/>
    <property type="match status" value="1"/>
</dbReference>
<gene>
    <name evidence="13" type="ORF">DR950_18785</name>
</gene>
<comment type="caution">
    <text evidence="13">The sequence shown here is derived from an EMBL/GenBank/DDBJ whole genome shotgun (WGS) entry which is preliminary data.</text>
</comment>
<dbReference type="SUPFAM" id="SSF50129">
    <property type="entry name" value="GroES-like"/>
    <property type="match status" value="1"/>
</dbReference>
<dbReference type="InterPro" id="IPR001227">
    <property type="entry name" value="Ac_transferase_dom_sf"/>
</dbReference>
<feature type="region of interest" description="Disordered" evidence="9">
    <location>
        <begin position="1443"/>
        <end position="1465"/>
    </location>
</feature>
<feature type="region of interest" description="C-terminal hotdog fold" evidence="8">
    <location>
        <begin position="2080"/>
        <end position="2222"/>
    </location>
</feature>
<dbReference type="InterPro" id="IPR018201">
    <property type="entry name" value="Ketoacyl_synth_AS"/>
</dbReference>
<feature type="compositionally biased region" description="Low complexity" evidence="9">
    <location>
        <begin position="1445"/>
        <end position="1457"/>
    </location>
</feature>
<dbReference type="InterPro" id="IPR020841">
    <property type="entry name" value="PKS_Beta-ketoAc_synthase_dom"/>
</dbReference>
<dbReference type="SMART" id="SM00822">
    <property type="entry name" value="PKS_KR"/>
    <property type="match status" value="1"/>
</dbReference>
<dbReference type="SMART" id="SM00829">
    <property type="entry name" value="PKS_ER"/>
    <property type="match status" value="1"/>
</dbReference>
<dbReference type="Pfam" id="PF08240">
    <property type="entry name" value="ADH_N"/>
    <property type="match status" value="1"/>
</dbReference>
<dbReference type="Pfam" id="PF00698">
    <property type="entry name" value="Acyl_transf_1"/>
    <property type="match status" value="2"/>
</dbReference>
<evidence type="ECO:0000259" key="10">
    <source>
        <dbReference type="PROSITE" id="PS50075"/>
    </source>
</evidence>
<dbReference type="Gene3D" id="3.10.129.110">
    <property type="entry name" value="Polyketide synthase dehydratase"/>
    <property type="match status" value="1"/>
</dbReference>
<dbReference type="GO" id="GO:0071770">
    <property type="term" value="P:DIM/DIP cell wall layer assembly"/>
    <property type="evidence" value="ECO:0007669"/>
    <property type="project" value="TreeGrafter"/>
</dbReference>
<dbReference type="InterPro" id="IPR055123">
    <property type="entry name" value="SpnB-like_Rossmann"/>
</dbReference>
<evidence type="ECO:0000256" key="1">
    <source>
        <dbReference type="ARBA" id="ARBA00004792"/>
    </source>
</evidence>
<keyword evidence="14" id="KW-1185">Reference proteome</keyword>
<dbReference type="SMART" id="SM00826">
    <property type="entry name" value="PKS_DH"/>
    <property type="match status" value="1"/>
</dbReference>
<dbReference type="InterPro" id="IPR016036">
    <property type="entry name" value="Malonyl_transacylase_ACP-bd"/>
</dbReference>
<keyword evidence="2" id="KW-0596">Phosphopantetheine</keyword>
<dbReference type="SUPFAM" id="SSF53901">
    <property type="entry name" value="Thiolase-like"/>
    <property type="match status" value="2"/>
</dbReference>
<feature type="region of interest" description="Disordered" evidence="9">
    <location>
        <begin position="3022"/>
        <end position="3042"/>
    </location>
</feature>
<comment type="pathway">
    <text evidence="1">Antibiotic biosynthesis.</text>
</comment>
<feature type="region of interest" description="Disordered" evidence="9">
    <location>
        <begin position="993"/>
        <end position="1020"/>
    </location>
</feature>
<dbReference type="Gene3D" id="3.40.50.11460">
    <property type="match status" value="1"/>
</dbReference>
<keyword evidence="5" id="KW-0045">Antibiotic biosynthesis</keyword>
<dbReference type="InterPro" id="IPR036736">
    <property type="entry name" value="ACP-like_sf"/>
</dbReference>
<evidence type="ECO:0000256" key="3">
    <source>
        <dbReference type="ARBA" id="ARBA00022553"/>
    </source>
</evidence>
<dbReference type="GO" id="GO:0006633">
    <property type="term" value="P:fatty acid biosynthetic process"/>
    <property type="evidence" value="ECO:0007669"/>
    <property type="project" value="InterPro"/>
</dbReference>
<evidence type="ECO:0000256" key="7">
    <source>
        <dbReference type="ARBA" id="ARBA00023315"/>
    </source>
</evidence>
<reference evidence="13 14" key="1">
    <citation type="submission" date="2018-08" db="EMBL/GenBank/DDBJ databases">
        <title>Diversity &amp; Physiological Properties of Lignin-Decomposing Actinobacteria from Soil.</title>
        <authorList>
            <person name="Roh S.G."/>
            <person name="Kim S.B."/>
        </authorList>
    </citation>
    <scope>NUCLEOTIDE SEQUENCE [LARGE SCALE GENOMIC DNA]</scope>
    <source>
        <strain evidence="13 14">MMS17-GH009</strain>
    </source>
</reference>
<dbReference type="FunFam" id="3.40.366.10:FF:000002">
    <property type="entry name" value="Probable polyketide synthase 2"/>
    <property type="match status" value="1"/>
</dbReference>
<dbReference type="Proteomes" id="UP000263377">
    <property type="component" value="Unassembled WGS sequence"/>
</dbReference>
<dbReference type="InterPro" id="IPR049551">
    <property type="entry name" value="PKS_DH_C"/>
</dbReference>
<dbReference type="SMART" id="SM00825">
    <property type="entry name" value="PKS_KS"/>
    <property type="match status" value="2"/>
</dbReference>
<accession>A0A373A489</accession>
<dbReference type="Gene3D" id="1.10.1200.10">
    <property type="entry name" value="ACP-like"/>
    <property type="match status" value="2"/>
</dbReference>
<dbReference type="PROSITE" id="PS01162">
    <property type="entry name" value="QOR_ZETA_CRYSTAL"/>
    <property type="match status" value="1"/>
</dbReference>
<dbReference type="CDD" id="cd05195">
    <property type="entry name" value="enoyl_red"/>
    <property type="match status" value="1"/>
</dbReference>
<dbReference type="Pfam" id="PF16197">
    <property type="entry name" value="KAsynt_C_assoc"/>
    <property type="match status" value="2"/>
</dbReference>
<feature type="domain" description="Carrier" evidence="10">
    <location>
        <begin position="914"/>
        <end position="989"/>
    </location>
</feature>
<dbReference type="InterPro" id="IPR013968">
    <property type="entry name" value="PKS_KR"/>
</dbReference>
<dbReference type="GO" id="GO:0033068">
    <property type="term" value="P:macrolide biosynthetic process"/>
    <property type="evidence" value="ECO:0007669"/>
    <property type="project" value="UniProtKB-ARBA"/>
</dbReference>
<dbReference type="CDD" id="cd00833">
    <property type="entry name" value="PKS"/>
    <property type="match status" value="2"/>
</dbReference>
<dbReference type="SMART" id="SM00827">
    <property type="entry name" value="PKS_AT"/>
    <property type="match status" value="2"/>
</dbReference>
<dbReference type="InterPro" id="IPR016035">
    <property type="entry name" value="Acyl_Trfase/lysoPLipase"/>
</dbReference>
<keyword evidence="7" id="KW-0012">Acyltransferase</keyword>
<dbReference type="PANTHER" id="PTHR43775">
    <property type="entry name" value="FATTY ACID SYNTHASE"/>
    <property type="match status" value="1"/>
</dbReference>
<dbReference type="PROSITE" id="PS50075">
    <property type="entry name" value="CARRIER"/>
    <property type="match status" value="2"/>
</dbReference>
<proteinExistence type="predicted"/>
<dbReference type="InterPro" id="IPR016039">
    <property type="entry name" value="Thiolase-like"/>
</dbReference>
<dbReference type="PROSITE" id="PS52004">
    <property type="entry name" value="KS3_2"/>
    <property type="match status" value="2"/>
</dbReference>
<dbReference type="GO" id="GO:0005737">
    <property type="term" value="C:cytoplasm"/>
    <property type="evidence" value="ECO:0007669"/>
    <property type="project" value="TreeGrafter"/>
</dbReference>
<dbReference type="InterPro" id="IPR014031">
    <property type="entry name" value="Ketoacyl_synth_C"/>
</dbReference>
<feature type="active site" description="Proton acceptor; for dehydratase activity" evidence="8">
    <location>
        <position position="1971"/>
    </location>
</feature>
<dbReference type="InterPro" id="IPR057326">
    <property type="entry name" value="KR_dom"/>
</dbReference>
<dbReference type="CDD" id="cd08956">
    <property type="entry name" value="KR_3_FAS_SDR_x"/>
    <property type="match status" value="1"/>
</dbReference>
<dbReference type="PROSITE" id="PS52019">
    <property type="entry name" value="PKS_MFAS_DH"/>
    <property type="match status" value="1"/>
</dbReference>
<dbReference type="GO" id="GO:0031177">
    <property type="term" value="F:phosphopantetheine binding"/>
    <property type="evidence" value="ECO:0007669"/>
    <property type="project" value="InterPro"/>
</dbReference>
<dbReference type="SUPFAM" id="SSF55048">
    <property type="entry name" value="Probable ACP-binding domain of malonyl-CoA ACP transacylase"/>
    <property type="match status" value="2"/>
</dbReference>
<feature type="domain" description="Ketosynthase family 3 (KS3)" evidence="11">
    <location>
        <begin position="1020"/>
        <end position="1444"/>
    </location>
</feature>
<dbReference type="InterPro" id="IPR042104">
    <property type="entry name" value="PKS_dehydratase_sf"/>
</dbReference>
<dbReference type="Pfam" id="PF22953">
    <property type="entry name" value="SpnB_Rossmann"/>
    <property type="match status" value="1"/>
</dbReference>
<dbReference type="InterPro" id="IPR013154">
    <property type="entry name" value="ADH-like_N"/>
</dbReference>
<name>A0A373A489_9ACTN</name>
<keyword evidence="6" id="KW-0511">Multifunctional enzyme</keyword>
<dbReference type="InterPro" id="IPR014043">
    <property type="entry name" value="Acyl_transferase_dom"/>
</dbReference>
<feature type="region of interest" description="Disordered" evidence="9">
    <location>
        <begin position="885"/>
        <end position="909"/>
    </location>
</feature>
<evidence type="ECO:0000256" key="2">
    <source>
        <dbReference type="ARBA" id="ARBA00022450"/>
    </source>
</evidence>
<dbReference type="Pfam" id="PF08659">
    <property type="entry name" value="KR"/>
    <property type="match status" value="1"/>
</dbReference>
<dbReference type="InterPro" id="IPR020807">
    <property type="entry name" value="PKS_DH"/>
</dbReference>
<dbReference type="PROSITE" id="PS00606">
    <property type="entry name" value="KS3_1"/>
    <property type="match status" value="1"/>
</dbReference>
<dbReference type="SMART" id="SM01294">
    <property type="entry name" value="PKS_PP_betabranch"/>
    <property type="match status" value="2"/>
</dbReference>
<keyword evidence="4" id="KW-0808">Transferase</keyword>
<dbReference type="InterPro" id="IPR050091">
    <property type="entry name" value="PKS_NRPS_Biosynth_Enz"/>
</dbReference>
<dbReference type="GO" id="GO:0016491">
    <property type="term" value="F:oxidoreductase activity"/>
    <property type="evidence" value="ECO:0007669"/>
    <property type="project" value="InterPro"/>
</dbReference>
<dbReference type="Gene3D" id="3.40.50.720">
    <property type="entry name" value="NAD(P)-binding Rossmann-like Domain"/>
    <property type="match status" value="1"/>
</dbReference>
<feature type="active site" description="Proton donor; for dehydratase activity" evidence="8">
    <location>
        <position position="2142"/>
    </location>
</feature>
<protein>
    <submittedName>
        <fullName evidence="13">SDR family NAD(P)-dependent oxidoreductase</fullName>
    </submittedName>
</protein>
<sequence>MDSAGCRGGRELPARAVAVVGVGCRFPQADGPEAFWRLLRGGGDAVVGRRGGRGPARGGFLDGVDGFDPEFFGISRREAVAMDPQQRLALELAWEALEDARTLPGALEGSRTGVFLGVIADDYATLLHGLGPDAVTGHTLTGLQRGVTANRISYTLGLHGPSLVVDTGQSSSLAAVHLACASLRSGESEPALAGGVSLVLAPESTRALERAGTLSPDGRCFTFDARANGYVRGEGGGVVVLKLLEAAVRDGDRIHAVIRGSALNNDGATQTLPTPGRASQERVLLEACVDAGVEPGEVQYVELHGSGTRAGDPVEAAALGAALGSVRGEGDPLLVGSVKTNIGHLEGAAGIAGFIKTVLCLAERELVPSLNHVGPGERVPLDELRLRVNTETGAWPSPHGQLVAGVSSFGIGGTNCHVILSDWPGVDAADTAPEEKEEAGALPWILSGRDEPALRDQAERLRAHLAARPALGAASVGRSLAVTRTAFEHRCVVVADDRDGFLTELADRAAGRPSAAVVEGRHEGPPVRPVFVFPGQGSQWTGMAAELIETSPFFAERIDECAEALRPYVDWSLADVLRGASGAPPLEGDEVVQPALWAVMVSLAALWRSAGVEPAAVVGHSQGEIAAATAVGALSLRDGARIVALRSRVLNRIAGGGGLLSVDFPAERVERDLAAAELAGVDRAAAGGPGLSVAAVNGPAHTVVAGPAAALDALAAHYGQRVRTRRIPIDYASHSAAVEELRDGLLAALAGIAPRSTGVPFHSTVTAGPVDTAELGPGYWFRNLREPVRFGPVVERLLDAGHSTFLEISPHPVLAMGVRQAIDLHGGDGAALSTLRRGHGGRRRFLTAAAEAFVRGVPVDWSALLPASAPLADLPTYPFQRRSHWPSGMPGAAGSERADEGTRAPAPVPALDGRSVLELVRSLTAVVLGTGSAADVRPGRTFREMGLDSAMTLELRDRLAAATGLNLESTVLYDHPSPAALAAAIGALRANDEADKDNEAEPEAGNDGNDGKAGNDDEADDPVVIVGMACRFPGGVRSPEDLWDLVEAGTDAIGDFPDDRGWDLAALHHPDPDRAGTSYVRRGGFVRDVPDFDAEFFGISPREALAMDPQQRLLLEVAWEALERAGIDPTALKGSRTGVFAGAMHSGYGPSMEAAGPGVAGHLLTGTSVSVVSGRIAYVLGLNGPALTVDTACSASLVALHQAVRSVRAGECSLALAGGVTVMATPGMFVELSRQRVLAADGRCKAFSAGADGTGWGEGAGMVVVERLSDARRHGHPVLAVVAGSAVNSDGASNGLSAPSGVAQQRVIEDALADAGLAPRQVDAVEAHGTGTALGDPIEANALLAAYGQGRERPLWLGSLKSNIGHAQAAAGVGGVIKMVQALRRGALPATLHADEPSPHVDWTAGSVALLDQARPWPETGEPRRGGVSSFGISGTNAHVILTEPPAGQQPGQPTGPGAAGGPAAPPVVPVVLSARTPEALRERARGLADGPLDPVAAAPALTARTSWDERAVVVAADRPEAERALAALARAEEAPGLVTGRAGEPGRTVLVFPGQGGQWRGMAARLAAESPVFAARLAECERALAPYVDWSLADVLADGRAETRTDAPAETRTDAASDSRTDSRTGAPTGASPLDRIDVVQPALWAVMVSLAELWREAGVVPDAVVGHSQGELAAAVVAGALSLEDGARAIALRSRLAVDLMGRGAMAVVPLPAARVRERLGALSIAAVNGPAVTAVAGAPDAIAALVDGYRAEGVNARVIPAAFASHCPAVEPIRAELLAGLAPLTPRGGGIALMSSVTADWQDGAGLDAAYWYRNLRHTVRFQEAVQALVASGHTTFVEVGPHPVLGGSIGQILEEAGVDGIVTGSLRRDDGGLRRFLTSAAEAHVRGLPVAWERLTGAAAGHVDLPTYPFQGRRYWLTGAAGPTGTADLGQAPAEHPLLGAAVELGDGETVFTGRLSARSHPWLADHVLAGTVVVPGTAFLELALHAGAKAGTARIEELTVATPMELPADGAVDLRVRVSGADGDGLRTCRISGRATGGGEWIEHATGTLSADHTSAQAPAPLRNRAATDWPPTGATPVPATRMYEDLALRGHQPGPAFQGLRAAWRGAGGGQYAEAVLPEPAEADAGSYRLHPALLDASLHGLIAAAPGHEGRPVQPVRWRGVSLTAAPAGGRTSLRVQAGPASDGGLPLALLDASGEPVGLVEAVELRPVAAGRPADPAAAARDSLFALGWEPFRESEPVSSPVGPVPVVPWDALDPDALLAAADPDTPTVVSCPTGPTGPHGPHGPQDATDPATAARAAVHRTRDLLARWLAEDRLAGSRLVLVTRGAVAVRPGETVRDLAQAAVWGLVRTAQVEHPGRFTLVDLAPGTTVPEGTPATEGAPEVPAAVLTPEENQLAVRDGAVLVPRLVSAVGDPALRPPEDAAAWHLDIPERGTLTGLELRPCPEAAAEPGPGRVRVAVRAAGLNFHDVLGALDMHPGDPGPLGLEGAGVVTATGPGVTGLAVGDRVTGLFPAAFGTVAQADQRTLVRIPDDWSFTRAAAVPVAHLTALHALVELGGVGEGDRVLVHAGAGGVGLAAVQLARHLGAEVFATASPAKWPALRALGLDDDHLASSREPGFGARFGARFGAGPSAGPGAGPDAGDRRMALVLNSLTGELVDESLRLLRPGGLLVELGRTEQRDPAEVAAAHPGVRYRAFNLLQLPPEHLARLLERTVELFARGAFGWPAVTDLDVRRAPEAFGLLRQGTHVGKVVLTVPPVLDPDGTVLITGGTGAIGRAVARHLVTGHGARRLLLAGRRGGDAPGAAELAAELTGFGAEVAFAAVDVADRAAVAAMIAAVPARHPLTAVIHAAGVVDDAPVASLTPARIDRVMRVKADGAWHLHELTAGHPLTAFVLVSSVMGTLGGAGQGGYTAANAFLDGLARHRRAQGLPALALAWGLWGDPDGMLGALGDADRARFARAGLVEIDPGHGLALLDAALPSPHAVLVPARLDREVLRDLGPDLPPVLREVVAAAGAGRGGNGPTPRRHRPLREELGGLTAGERADALADLVRTHMAAVLGSRPEAIPDDRPFGELGFDSLTSVEFRNRLGTATGLKLPLTLLFEAPTLPELVAVLDAGLAPPVHETGPAQGTGPEPAAGECDQDATALDEDVAALVEAATAEELLDFIDRELI</sequence>
<dbReference type="SUPFAM" id="SSF47336">
    <property type="entry name" value="ACP-like"/>
    <property type="match status" value="2"/>
</dbReference>
<dbReference type="Pfam" id="PF00109">
    <property type="entry name" value="ketoacyl-synt"/>
    <property type="match status" value="2"/>
</dbReference>
<feature type="region of interest" description="N-terminal hotdog fold" evidence="8">
    <location>
        <begin position="1940"/>
        <end position="2061"/>
    </location>
</feature>
<dbReference type="SUPFAM" id="SSF52151">
    <property type="entry name" value="FabD/lysophospholipase-like"/>
    <property type="match status" value="2"/>
</dbReference>
<dbReference type="InterPro" id="IPR020806">
    <property type="entry name" value="PKS_PP-bd"/>
</dbReference>
<dbReference type="Gene3D" id="3.40.47.10">
    <property type="match status" value="2"/>
</dbReference>
<feature type="compositionally biased region" description="Basic and acidic residues" evidence="9">
    <location>
        <begin position="1603"/>
        <end position="1624"/>
    </location>
</feature>
<dbReference type="GO" id="GO:0004312">
    <property type="term" value="F:fatty acid synthase activity"/>
    <property type="evidence" value="ECO:0007669"/>
    <property type="project" value="TreeGrafter"/>
</dbReference>
<dbReference type="EMBL" id="QVIG01000001">
    <property type="protein sequence ID" value="RGD62973.1"/>
    <property type="molecule type" value="Genomic_DNA"/>
</dbReference>
<dbReference type="Gene3D" id="3.90.180.10">
    <property type="entry name" value="Medium-chain alcohol dehydrogenases, catalytic domain"/>
    <property type="match status" value="1"/>
</dbReference>
<evidence type="ECO:0000256" key="5">
    <source>
        <dbReference type="ARBA" id="ARBA00023194"/>
    </source>
</evidence>
<feature type="region of interest" description="Disordered" evidence="9">
    <location>
        <begin position="2281"/>
        <end position="2300"/>
    </location>
</feature>
<evidence type="ECO:0000313" key="13">
    <source>
        <dbReference type="EMBL" id="RGD62973.1"/>
    </source>
</evidence>
<keyword evidence="3" id="KW-0597">Phosphoprotein</keyword>
<dbReference type="InterPro" id="IPR002364">
    <property type="entry name" value="Quin_OxRdtase/zeta-crystal_CS"/>
</dbReference>
<evidence type="ECO:0000313" key="14">
    <source>
        <dbReference type="Proteomes" id="UP000263377"/>
    </source>
</evidence>
<feature type="region of interest" description="Disordered" evidence="9">
    <location>
        <begin position="1603"/>
        <end position="1634"/>
    </location>
</feature>
<dbReference type="Pfam" id="PF14765">
    <property type="entry name" value="PS-DH"/>
    <property type="match status" value="1"/>
</dbReference>
<dbReference type="Gene3D" id="3.40.366.10">
    <property type="entry name" value="Malonyl-Coenzyme A Acyl Carrier Protein, domain 2"/>
    <property type="match status" value="2"/>
</dbReference>
<evidence type="ECO:0000259" key="12">
    <source>
        <dbReference type="PROSITE" id="PS52019"/>
    </source>
</evidence>
<dbReference type="Pfam" id="PF00550">
    <property type="entry name" value="PP-binding"/>
    <property type="match status" value="2"/>
</dbReference>
<dbReference type="Gene3D" id="3.30.70.3290">
    <property type="match status" value="2"/>
</dbReference>
<organism evidence="13 14">
    <name type="scientific">Kitasatospora xanthocidica</name>
    <dbReference type="NCBI Taxonomy" id="83382"/>
    <lineage>
        <taxon>Bacteria</taxon>
        <taxon>Bacillati</taxon>
        <taxon>Actinomycetota</taxon>
        <taxon>Actinomycetes</taxon>
        <taxon>Kitasatosporales</taxon>
        <taxon>Streptomycetaceae</taxon>
        <taxon>Kitasatospora</taxon>
    </lineage>
</organism>